<dbReference type="InterPro" id="IPR005254">
    <property type="entry name" value="Heme_biosyn_assoc_TPR_pro"/>
</dbReference>
<evidence type="ECO:0000313" key="9">
    <source>
        <dbReference type="EMBL" id="PEH88375.1"/>
    </source>
</evidence>
<accession>A0A2A7UST0</accession>
<organism evidence="9 10">
    <name type="scientific">Comamonas terrigena</name>
    <dbReference type="NCBI Taxonomy" id="32013"/>
    <lineage>
        <taxon>Bacteria</taxon>
        <taxon>Pseudomonadati</taxon>
        <taxon>Pseudomonadota</taxon>
        <taxon>Betaproteobacteria</taxon>
        <taxon>Burkholderiales</taxon>
        <taxon>Comamonadaceae</taxon>
        <taxon>Comamonas</taxon>
    </lineage>
</organism>
<evidence type="ECO:0000256" key="6">
    <source>
        <dbReference type="ARBA" id="ARBA00023136"/>
    </source>
</evidence>
<dbReference type="GO" id="GO:0042168">
    <property type="term" value="P:heme metabolic process"/>
    <property type="evidence" value="ECO:0007669"/>
    <property type="project" value="InterPro"/>
</dbReference>
<keyword evidence="6 7" id="KW-0472">Membrane</keyword>
<evidence type="ECO:0000259" key="8">
    <source>
        <dbReference type="Pfam" id="PF07219"/>
    </source>
</evidence>
<dbReference type="RefSeq" id="WP_066540697.1">
    <property type="nucleotide sequence ID" value="NZ_PDEA01000001.1"/>
</dbReference>
<keyword evidence="10" id="KW-1185">Reference proteome</keyword>
<evidence type="ECO:0000256" key="3">
    <source>
        <dbReference type="ARBA" id="ARBA00022475"/>
    </source>
</evidence>
<comment type="caution">
    <text evidence="9">The sequence shown here is derived from an EMBL/GenBank/DDBJ whole genome shotgun (WGS) entry which is preliminary data.</text>
</comment>
<evidence type="ECO:0000313" key="10">
    <source>
        <dbReference type="Proteomes" id="UP000220246"/>
    </source>
</evidence>
<feature type="transmembrane region" description="Helical" evidence="7">
    <location>
        <begin position="45"/>
        <end position="70"/>
    </location>
</feature>
<keyword evidence="5 7" id="KW-1133">Transmembrane helix</keyword>
<dbReference type="NCBIfam" id="TIGR00540">
    <property type="entry name" value="TPR_hemY_coli"/>
    <property type="match status" value="1"/>
</dbReference>
<reference evidence="10" key="1">
    <citation type="submission" date="2017-09" db="EMBL/GenBank/DDBJ databases">
        <title>FDA dAtabase for Regulatory Grade micrObial Sequences (FDA-ARGOS): Supporting development and validation of Infectious Disease Dx tests.</title>
        <authorList>
            <person name="Minogue T."/>
            <person name="Wolcott M."/>
            <person name="Wasieloski L."/>
            <person name="Aguilar W."/>
            <person name="Moore D."/>
            <person name="Tallon L."/>
            <person name="Sadzewicz L."/>
            <person name="Ott S."/>
            <person name="Zhao X."/>
            <person name="Nagaraj S."/>
            <person name="Vavikolanu K."/>
            <person name="Aluvathingal J."/>
            <person name="Nadendla S."/>
            <person name="Sichtig H."/>
        </authorList>
    </citation>
    <scope>NUCLEOTIDE SEQUENCE [LARGE SCALE GENOMIC DNA]</scope>
    <source>
        <strain evidence="10">FDAARGOS_394</strain>
    </source>
</reference>
<dbReference type="Proteomes" id="UP000220246">
    <property type="component" value="Unassembled WGS sequence"/>
</dbReference>
<name>A0A2A7UST0_COMTR</name>
<dbReference type="GeneID" id="80800332"/>
<dbReference type="STRING" id="1219032.GCA_001515545_03514"/>
<sequence length="426" mass="47232">MRAALWFVGLFCLAVAGALFAGNNQGSVMLFWPPYRLDLSLNMVVLLLLAAFFILYGALRGFSALVTLPLQAKRWRLQQRERNMHQALLESLTHLHAGRFLRARKAALQSLTLEDGLDKDKATVAYRLQLRTIAHMAAADSSHALQDRATRDEHLDAALDLAPLNGTTQQQELREGAQMRSARWALDDRDASGALERLSELPHGAARRTIALRIKLKATRLARQTQPALETARLLAKHKAFSPEASASLLRSLLLEQIHSAHDAGQLLHAWLQAEARERSAPELAIPAARRLVALGGDSATAREWLLPVWEAQLQQPQGLHSEHSTRLVLALQESLDDLDAAWLGRIEAALRHAPHNPRLQYLAGMACLQRQLWGKAQQLLGQSTQQLKDQALLHSAWTALAILAERHEAPDEAAHAWKQAALHGK</sequence>
<dbReference type="AlphaFoldDB" id="A0A2A7UST0"/>
<feature type="domain" description="HemY N-terminal" evidence="8">
    <location>
        <begin position="26"/>
        <end position="115"/>
    </location>
</feature>
<proteinExistence type="predicted"/>
<comment type="subcellular location">
    <subcellularLocation>
        <location evidence="2">Cell membrane</location>
    </subcellularLocation>
    <subcellularLocation>
        <location evidence="1">Membrane</location>
        <topology evidence="1">Multi-pass membrane protein</topology>
    </subcellularLocation>
</comment>
<dbReference type="OrthoDB" id="9151794at2"/>
<evidence type="ECO:0000256" key="2">
    <source>
        <dbReference type="ARBA" id="ARBA00004236"/>
    </source>
</evidence>
<keyword evidence="4 7" id="KW-0812">Transmembrane</keyword>
<dbReference type="InterPro" id="IPR010817">
    <property type="entry name" value="HemY_N"/>
</dbReference>
<dbReference type="GO" id="GO:0005886">
    <property type="term" value="C:plasma membrane"/>
    <property type="evidence" value="ECO:0007669"/>
    <property type="project" value="UniProtKB-SubCell"/>
</dbReference>
<dbReference type="EMBL" id="PDEA01000001">
    <property type="protein sequence ID" value="PEH88375.1"/>
    <property type="molecule type" value="Genomic_DNA"/>
</dbReference>
<gene>
    <name evidence="9" type="ORF">CRM82_06955</name>
</gene>
<dbReference type="Pfam" id="PF07219">
    <property type="entry name" value="HemY_N"/>
    <property type="match status" value="1"/>
</dbReference>
<protein>
    <submittedName>
        <fullName evidence="9">Heme biosynthesis protein HemY</fullName>
    </submittedName>
</protein>
<evidence type="ECO:0000256" key="1">
    <source>
        <dbReference type="ARBA" id="ARBA00004141"/>
    </source>
</evidence>
<evidence type="ECO:0000256" key="5">
    <source>
        <dbReference type="ARBA" id="ARBA00022989"/>
    </source>
</evidence>
<evidence type="ECO:0000256" key="4">
    <source>
        <dbReference type="ARBA" id="ARBA00022692"/>
    </source>
</evidence>
<evidence type="ECO:0000256" key="7">
    <source>
        <dbReference type="SAM" id="Phobius"/>
    </source>
</evidence>
<keyword evidence="3" id="KW-1003">Cell membrane</keyword>